<dbReference type="AlphaFoldDB" id="A0A0W8I902"/>
<sequence>MTSIVSAPADLVVATSDDIKVRFAGADLTAVLPAHVQALPGAVGVRVMVSGARGPETMDRDNKFESARLAWYQQRKSGEPAREESAPTMPGVLVLERVGALLRDDVGTEYRPVAGQIGGDGTEWEGSWTYLPHPPEAARTLWLEFTLDGEPTGKECEIRIQ</sequence>
<dbReference type="EMBL" id="LQBK01000028">
    <property type="protein sequence ID" value="KUG56291.1"/>
    <property type="molecule type" value="Genomic_DNA"/>
</dbReference>
<evidence type="ECO:0000313" key="2">
    <source>
        <dbReference type="Proteomes" id="UP000053512"/>
    </source>
</evidence>
<dbReference type="OrthoDB" id="4946298at2"/>
<dbReference type="Proteomes" id="UP000053512">
    <property type="component" value="Unassembled WGS sequence"/>
</dbReference>
<comment type="caution">
    <text evidence="1">The sequence shown here is derived from an EMBL/GenBank/DDBJ whole genome shotgun (WGS) entry which is preliminary data.</text>
</comment>
<name>A0A0W8I902_KOCRO</name>
<accession>A0A0W8I902</accession>
<evidence type="ECO:0000313" key="1">
    <source>
        <dbReference type="EMBL" id="KUG56291.1"/>
    </source>
</evidence>
<protein>
    <submittedName>
        <fullName evidence="1">Uncharacterized protein</fullName>
    </submittedName>
</protein>
<proteinExistence type="predicted"/>
<organism evidence="1 2">
    <name type="scientific">Kocuria rosea subsp. polaris</name>
    <dbReference type="NCBI Taxonomy" id="136273"/>
    <lineage>
        <taxon>Bacteria</taxon>
        <taxon>Bacillati</taxon>
        <taxon>Actinomycetota</taxon>
        <taxon>Actinomycetes</taxon>
        <taxon>Micrococcales</taxon>
        <taxon>Micrococcaceae</taxon>
        <taxon>Kocuria</taxon>
    </lineage>
</organism>
<dbReference type="RefSeq" id="WP_058874597.1">
    <property type="nucleotide sequence ID" value="NZ_LQBK01000028.1"/>
</dbReference>
<reference evidence="2" key="1">
    <citation type="submission" date="2015-12" db="EMBL/GenBank/DDBJ databases">
        <authorList>
            <person name="Nair G.R."/>
            <person name="Kaur G."/>
            <person name="Mayilraj S."/>
        </authorList>
    </citation>
    <scope>NUCLEOTIDE SEQUENCE [LARGE SCALE GENOMIC DNA]</scope>
    <source>
        <strain evidence="2">CD08_4</strain>
    </source>
</reference>
<gene>
    <name evidence="1" type="ORF">AVL61_16745</name>
</gene>